<keyword evidence="2" id="KW-0804">Transcription</keyword>
<dbReference type="GO" id="GO:0006353">
    <property type="term" value="P:DNA-templated transcription termination"/>
    <property type="evidence" value="ECO:0007669"/>
    <property type="project" value="UniProtKB-KW"/>
</dbReference>
<comment type="similarity">
    <text evidence="1">Belongs to the mTERF family.</text>
</comment>
<dbReference type="AlphaFoldDB" id="A0A9D4X7K8"/>
<dbReference type="PANTHER" id="PTHR13068:SF172">
    <property type="entry name" value="TRANSCRIPTION TERMINATION FACTOR FAMILY PROTEIN"/>
    <property type="match status" value="1"/>
</dbReference>
<evidence type="ECO:0008006" key="6">
    <source>
        <dbReference type="Google" id="ProtNLM"/>
    </source>
</evidence>
<dbReference type="Pfam" id="PF02536">
    <property type="entry name" value="mTERF"/>
    <property type="match status" value="1"/>
</dbReference>
<evidence type="ECO:0000313" key="4">
    <source>
        <dbReference type="EMBL" id="KAI5415796.1"/>
    </source>
</evidence>
<evidence type="ECO:0000313" key="5">
    <source>
        <dbReference type="Proteomes" id="UP001058974"/>
    </source>
</evidence>
<dbReference type="Gramene" id="Psat04G0100400-T1">
    <property type="protein sequence ID" value="KAI5415796.1"/>
    <property type="gene ID" value="KIW84_041004"/>
</dbReference>
<dbReference type="InterPro" id="IPR038538">
    <property type="entry name" value="MTERF_sf"/>
</dbReference>
<evidence type="ECO:0000256" key="2">
    <source>
        <dbReference type="ARBA" id="ARBA00022472"/>
    </source>
</evidence>
<evidence type="ECO:0000256" key="1">
    <source>
        <dbReference type="ARBA" id="ARBA00007692"/>
    </source>
</evidence>
<dbReference type="Gramene" id="Psat0s5007g0040.1">
    <property type="protein sequence ID" value="Psat0s5007g0040.1.cds1"/>
    <property type="gene ID" value="Psat0s5007g0040"/>
</dbReference>
<dbReference type="EMBL" id="JAMSHJ010000004">
    <property type="protein sequence ID" value="KAI5415796.1"/>
    <property type="molecule type" value="Genomic_DNA"/>
</dbReference>
<organism evidence="4 5">
    <name type="scientific">Pisum sativum</name>
    <name type="common">Garden pea</name>
    <name type="synonym">Lathyrus oleraceus</name>
    <dbReference type="NCBI Taxonomy" id="3888"/>
    <lineage>
        <taxon>Eukaryota</taxon>
        <taxon>Viridiplantae</taxon>
        <taxon>Streptophyta</taxon>
        <taxon>Embryophyta</taxon>
        <taxon>Tracheophyta</taxon>
        <taxon>Spermatophyta</taxon>
        <taxon>Magnoliopsida</taxon>
        <taxon>eudicotyledons</taxon>
        <taxon>Gunneridae</taxon>
        <taxon>Pentapetalae</taxon>
        <taxon>rosids</taxon>
        <taxon>fabids</taxon>
        <taxon>Fabales</taxon>
        <taxon>Fabaceae</taxon>
        <taxon>Papilionoideae</taxon>
        <taxon>50 kb inversion clade</taxon>
        <taxon>NPAAA clade</taxon>
        <taxon>Hologalegina</taxon>
        <taxon>IRL clade</taxon>
        <taxon>Fabeae</taxon>
        <taxon>Lathyrus</taxon>
    </lineage>
</organism>
<keyword evidence="2" id="KW-0805">Transcription regulation</keyword>
<proteinExistence type="inferred from homology"/>
<dbReference type="InterPro" id="IPR003690">
    <property type="entry name" value="MTERF"/>
</dbReference>
<dbReference type="FunFam" id="1.25.70.10:FF:000001">
    <property type="entry name" value="Mitochondrial transcription termination factor-like"/>
    <property type="match status" value="1"/>
</dbReference>
<dbReference type="PANTHER" id="PTHR13068">
    <property type="entry name" value="CGI-12 PROTEIN-RELATED"/>
    <property type="match status" value="1"/>
</dbReference>
<keyword evidence="3" id="KW-0809">Transit peptide</keyword>
<dbReference type="GO" id="GO:0003676">
    <property type="term" value="F:nucleic acid binding"/>
    <property type="evidence" value="ECO:0007669"/>
    <property type="project" value="InterPro"/>
</dbReference>
<dbReference type="OrthoDB" id="637682at2759"/>
<name>A0A9D4X7K8_PEA</name>
<keyword evidence="2" id="KW-0806">Transcription termination</keyword>
<gene>
    <name evidence="4" type="ORF">KIW84_041004</name>
</gene>
<protein>
    <recommendedName>
        <fullName evidence="6">mTERF protein</fullName>
    </recommendedName>
</protein>
<reference evidence="4 5" key="1">
    <citation type="journal article" date="2022" name="Nat. Genet.">
        <title>Improved pea reference genome and pan-genome highlight genomic features and evolutionary characteristics.</title>
        <authorList>
            <person name="Yang T."/>
            <person name="Liu R."/>
            <person name="Luo Y."/>
            <person name="Hu S."/>
            <person name="Wang D."/>
            <person name="Wang C."/>
            <person name="Pandey M.K."/>
            <person name="Ge S."/>
            <person name="Xu Q."/>
            <person name="Li N."/>
            <person name="Li G."/>
            <person name="Huang Y."/>
            <person name="Saxena R.K."/>
            <person name="Ji Y."/>
            <person name="Li M."/>
            <person name="Yan X."/>
            <person name="He Y."/>
            <person name="Liu Y."/>
            <person name="Wang X."/>
            <person name="Xiang C."/>
            <person name="Varshney R.K."/>
            <person name="Ding H."/>
            <person name="Gao S."/>
            <person name="Zong X."/>
        </authorList>
    </citation>
    <scope>NUCLEOTIDE SEQUENCE [LARGE SCALE GENOMIC DNA]</scope>
    <source>
        <strain evidence="4 5">cv. Zhongwan 6</strain>
    </source>
</reference>
<evidence type="ECO:0000256" key="3">
    <source>
        <dbReference type="ARBA" id="ARBA00022946"/>
    </source>
</evidence>
<keyword evidence="5" id="KW-1185">Reference proteome</keyword>
<dbReference type="Proteomes" id="UP001058974">
    <property type="component" value="Chromosome 4"/>
</dbReference>
<comment type="caution">
    <text evidence="4">The sequence shown here is derived from an EMBL/GenBank/DDBJ whole genome shotgun (WGS) entry which is preliminary data.</text>
</comment>
<accession>A0A9D4X7K8</accession>
<dbReference type="Gene3D" id="1.25.70.10">
    <property type="entry name" value="Transcription termination factor 3, mitochondrial"/>
    <property type="match status" value="2"/>
</dbReference>
<sequence length="377" mass="42662">MFHLRALLYLNKVSSTPKCYLLLLKPHSFNFFSSTTTTTTTTTQNSFTISYLTNNCGLSPQDALKASKRIHFNTPHKPDSVLTFFKTHGFSIQHTQSIIRRIPHLILSNPIKTILPKFQFLASKGASPTDIVATVTRSPFFLCASLHKHIIPSFQLVRSFCPSDKKAIDSIIICPTSISDRLMKPNLQFLIDSGVTPSSIYGLFCSRPSVICSADLREVVEEIKGLGFHPSNYKFCLALLAKRAITKSQWDAKIDAFKCWGFSEDAIFNAFKRNPKIMLRSADKLNAVMSFWIKELGWDPSLLMAAPDLFEFSLEKRLIPRALVVRYLLSKGLIKKGASLRTPFHLSDDLFMKKYVNCYEKESSRLLRLYQGKNASI</sequence>
<dbReference type="SMART" id="SM00733">
    <property type="entry name" value="Mterf"/>
    <property type="match status" value="4"/>
</dbReference>